<keyword evidence="2" id="KW-1185">Reference proteome</keyword>
<evidence type="ECO:0000313" key="1">
    <source>
        <dbReference type="EMBL" id="RZC43809.1"/>
    </source>
</evidence>
<protein>
    <submittedName>
        <fullName evidence="1">Uncharacterized protein</fullName>
    </submittedName>
</protein>
<organism evidence="1 2">
    <name type="scientific">Papaver somniferum</name>
    <name type="common">Opium poppy</name>
    <dbReference type="NCBI Taxonomy" id="3469"/>
    <lineage>
        <taxon>Eukaryota</taxon>
        <taxon>Viridiplantae</taxon>
        <taxon>Streptophyta</taxon>
        <taxon>Embryophyta</taxon>
        <taxon>Tracheophyta</taxon>
        <taxon>Spermatophyta</taxon>
        <taxon>Magnoliopsida</taxon>
        <taxon>Ranunculales</taxon>
        <taxon>Papaveraceae</taxon>
        <taxon>Papaveroideae</taxon>
        <taxon>Papaver</taxon>
    </lineage>
</organism>
<sequence length="85" mass="9498">MEAKVSSCLVNGNWYLSLNLPSALGNITEDFDGITTDHLLEDKVVWTYGTTEGFVLKDTYNALRHKEIIIKRKVEQASVVPSLCP</sequence>
<dbReference type="Proteomes" id="UP000316621">
    <property type="component" value="Chromosome 1"/>
</dbReference>
<evidence type="ECO:0000313" key="2">
    <source>
        <dbReference type="Proteomes" id="UP000316621"/>
    </source>
</evidence>
<gene>
    <name evidence="1" type="ORF">C5167_036753</name>
</gene>
<accession>A0A4Y7I8S7</accession>
<reference evidence="1 2" key="1">
    <citation type="journal article" date="2018" name="Science">
        <title>The opium poppy genome and morphinan production.</title>
        <authorList>
            <person name="Guo L."/>
            <person name="Winzer T."/>
            <person name="Yang X."/>
            <person name="Li Y."/>
            <person name="Ning Z."/>
            <person name="He Z."/>
            <person name="Teodor R."/>
            <person name="Lu Y."/>
            <person name="Bowser T.A."/>
            <person name="Graham I.A."/>
            <person name="Ye K."/>
        </authorList>
    </citation>
    <scope>NUCLEOTIDE SEQUENCE [LARGE SCALE GENOMIC DNA]</scope>
    <source>
        <strain evidence="2">cv. HN1</strain>
        <tissue evidence="1">Leaves</tissue>
    </source>
</reference>
<dbReference type="EMBL" id="CM010715">
    <property type="protein sequence ID" value="RZC43809.1"/>
    <property type="molecule type" value="Genomic_DNA"/>
</dbReference>
<proteinExistence type="predicted"/>
<name>A0A4Y7I8S7_PAPSO</name>
<dbReference type="AlphaFoldDB" id="A0A4Y7I8S7"/>
<dbReference type="Gramene" id="RZC43809">
    <property type="protein sequence ID" value="RZC43809"/>
    <property type="gene ID" value="C5167_036753"/>
</dbReference>